<name>A0A8K0MHE0_9ROSA</name>
<keyword evidence="3 7" id="KW-0175">Coiled coil</keyword>
<evidence type="ECO:0000313" key="9">
    <source>
        <dbReference type="EMBL" id="KAF3445763.1"/>
    </source>
</evidence>
<comment type="caution">
    <text evidence="9">The sequence shown here is derived from an EMBL/GenBank/DDBJ whole genome shotgun (WGS) entry which is preliminary data.</text>
</comment>
<evidence type="ECO:0000256" key="4">
    <source>
        <dbReference type="ARBA" id="ARBA00023125"/>
    </source>
</evidence>
<dbReference type="GO" id="GO:0000977">
    <property type="term" value="F:RNA polymerase II transcription regulatory region sequence-specific DNA binding"/>
    <property type="evidence" value="ECO:0007669"/>
    <property type="project" value="InterPro"/>
</dbReference>
<evidence type="ECO:0000256" key="7">
    <source>
        <dbReference type="SAM" id="Coils"/>
    </source>
</evidence>
<keyword evidence="4" id="KW-0238">DNA-binding</keyword>
<keyword evidence="6" id="KW-0539">Nucleus</keyword>
<dbReference type="PROSITE" id="PS00350">
    <property type="entry name" value="MADS_BOX_1"/>
    <property type="match status" value="1"/>
</dbReference>
<keyword evidence="5" id="KW-0804">Transcription</keyword>
<dbReference type="GO" id="GO:0046983">
    <property type="term" value="F:protein dimerization activity"/>
    <property type="evidence" value="ECO:0007669"/>
    <property type="project" value="InterPro"/>
</dbReference>
<feature type="coiled-coil region" evidence="7">
    <location>
        <begin position="96"/>
        <end position="147"/>
    </location>
</feature>
<dbReference type="SMART" id="SM00432">
    <property type="entry name" value="MADS"/>
    <property type="match status" value="1"/>
</dbReference>
<keyword evidence="10" id="KW-1185">Reference proteome</keyword>
<evidence type="ECO:0000256" key="2">
    <source>
        <dbReference type="ARBA" id="ARBA00023015"/>
    </source>
</evidence>
<protein>
    <recommendedName>
        <fullName evidence="8">MADS-box domain-containing protein</fullName>
    </recommendedName>
</protein>
<evidence type="ECO:0000256" key="1">
    <source>
        <dbReference type="ARBA" id="ARBA00004123"/>
    </source>
</evidence>
<reference evidence="9" key="1">
    <citation type="submission" date="2020-03" db="EMBL/GenBank/DDBJ databases">
        <title>A high-quality chromosome-level genome assembly of a woody plant with both climbing and erect habits, Rhamnella rubrinervis.</title>
        <authorList>
            <person name="Lu Z."/>
            <person name="Yang Y."/>
            <person name="Zhu X."/>
            <person name="Sun Y."/>
        </authorList>
    </citation>
    <scope>NUCLEOTIDE SEQUENCE</scope>
    <source>
        <strain evidence="9">BYM</strain>
        <tissue evidence="9">Leaf</tissue>
    </source>
</reference>
<dbReference type="SUPFAM" id="SSF55455">
    <property type="entry name" value="SRF-like"/>
    <property type="match status" value="1"/>
</dbReference>
<comment type="subcellular location">
    <subcellularLocation>
        <location evidence="1">Nucleus</location>
    </subcellularLocation>
</comment>
<dbReference type="Proteomes" id="UP000796880">
    <property type="component" value="Unassembled WGS sequence"/>
</dbReference>
<evidence type="ECO:0000256" key="5">
    <source>
        <dbReference type="ARBA" id="ARBA00023163"/>
    </source>
</evidence>
<dbReference type="CDD" id="cd00265">
    <property type="entry name" value="MADS_MEF2_like"/>
    <property type="match status" value="1"/>
</dbReference>
<dbReference type="InterPro" id="IPR036879">
    <property type="entry name" value="TF_MADSbox_sf"/>
</dbReference>
<organism evidence="9 10">
    <name type="scientific">Rhamnella rubrinervis</name>
    <dbReference type="NCBI Taxonomy" id="2594499"/>
    <lineage>
        <taxon>Eukaryota</taxon>
        <taxon>Viridiplantae</taxon>
        <taxon>Streptophyta</taxon>
        <taxon>Embryophyta</taxon>
        <taxon>Tracheophyta</taxon>
        <taxon>Spermatophyta</taxon>
        <taxon>Magnoliopsida</taxon>
        <taxon>eudicotyledons</taxon>
        <taxon>Gunneridae</taxon>
        <taxon>Pentapetalae</taxon>
        <taxon>rosids</taxon>
        <taxon>fabids</taxon>
        <taxon>Rosales</taxon>
        <taxon>Rhamnaceae</taxon>
        <taxon>rhamnoid group</taxon>
        <taxon>Rhamneae</taxon>
        <taxon>Rhamnella</taxon>
    </lineage>
</organism>
<dbReference type="InterPro" id="IPR033896">
    <property type="entry name" value="MEF2-like_N"/>
</dbReference>
<gene>
    <name evidence="9" type="ORF">FNV43_RR10940</name>
</gene>
<dbReference type="EMBL" id="VOIH02000005">
    <property type="protein sequence ID" value="KAF3445763.1"/>
    <property type="molecule type" value="Genomic_DNA"/>
</dbReference>
<accession>A0A8K0MHE0</accession>
<dbReference type="InterPro" id="IPR002100">
    <property type="entry name" value="TF_MADSbox"/>
</dbReference>
<dbReference type="FunFam" id="3.40.1810.10:FF:000014">
    <property type="entry name" value="MADS-box transcription factor 41"/>
    <property type="match status" value="1"/>
</dbReference>
<proteinExistence type="predicted"/>
<dbReference type="OrthoDB" id="1898716at2759"/>
<feature type="domain" description="MADS-box" evidence="8">
    <location>
        <begin position="1"/>
        <end position="61"/>
    </location>
</feature>
<keyword evidence="2" id="KW-0805">Transcription regulation</keyword>
<sequence length="318" mass="36512">MGRVKLEIKRIENNTNRQVTFSKRRNGLIKKAYELSILCDIDIALIMFSPSGRLSHFSGRRRIEDVFTRYINLSDPERKHAIIFPNHNRHADIQNKENLLWTLQKLRNENDIARQLANPTAADNFDIEELQHDIGSLQQQLQMAEEQIRIYEPDPLSMTSVEKLESCEKNLLDTLSAVMQRKEYLLNDHLSSYDSPSAKQQEVYPSSYENEVERWLPNANQNHPPMFDTSAPLDMLSELGGTVVYDPFAQATPSSNGTGDDPSCSISMGECHVTNHSDAHAEHHDDHHFQAWPPHSYLSHLMQPTLFPHLLHQVLFPP</sequence>
<evidence type="ECO:0000259" key="8">
    <source>
        <dbReference type="PROSITE" id="PS50066"/>
    </source>
</evidence>
<dbReference type="PANTHER" id="PTHR48019">
    <property type="entry name" value="SERUM RESPONSE FACTOR HOMOLOG"/>
    <property type="match status" value="1"/>
</dbReference>
<dbReference type="GO" id="GO:0045944">
    <property type="term" value="P:positive regulation of transcription by RNA polymerase II"/>
    <property type="evidence" value="ECO:0007669"/>
    <property type="project" value="InterPro"/>
</dbReference>
<dbReference type="PROSITE" id="PS50066">
    <property type="entry name" value="MADS_BOX_2"/>
    <property type="match status" value="1"/>
</dbReference>
<dbReference type="GO" id="GO:0010152">
    <property type="term" value="P:pollen maturation"/>
    <property type="evidence" value="ECO:0007669"/>
    <property type="project" value="UniProtKB-ARBA"/>
</dbReference>
<dbReference type="InterPro" id="IPR050142">
    <property type="entry name" value="MADS-box/MEF2_TF"/>
</dbReference>
<evidence type="ECO:0000256" key="6">
    <source>
        <dbReference type="ARBA" id="ARBA00023242"/>
    </source>
</evidence>
<dbReference type="GO" id="GO:0005634">
    <property type="term" value="C:nucleus"/>
    <property type="evidence" value="ECO:0007669"/>
    <property type="project" value="UniProtKB-SubCell"/>
</dbReference>
<evidence type="ECO:0000256" key="3">
    <source>
        <dbReference type="ARBA" id="ARBA00023054"/>
    </source>
</evidence>
<dbReference type="GO" id="GO:0080092">
    <property type="term" value="P:regulation of pollen tube growth"/>
    <property type="evidence" value="ECO:0007669"/>
    <property type="project" value="UniProtKB-ARBA"/>
</dbReference>
<dbReference type="PRINTS" id="PR00404">
    <property type="entry name" value="MADSDOMAIN"/>
</dbReference>
<dbReference type="AlphaFoldDB" id="A0A8K0MHE0"/>
<evidence type="ECO:0000313" key="10">
    <source>
        <dbReference type="Proteomes" id="UP000796880"/>
    </source>
</evidence>
<dbReference type="Pfam" id="PF00319">
    <property type="entry name" value="SRF-TF"/>
    <property type="match status" value="1"/>
</dbReference>
<dbReference type="Gene3D" id="3.40.1810.10">
    <property type="entry name" value="Transcription factor, MADS-box"/>
    <property type="match status" value="1"/>
</dbReference>